<dbReference type="Pfam" id="PF14103">
    <property type="entry name" value="DUF4276"/>
    <property type="match status" value="1"/>
</dbReference>
<dbReference type="Proteomes" id="UP001221838">
    <property type="component" value="Unassembled WGS sequence"/>
</dbReference>
<protein>
    <submittedName>
        <fullName evidence="1">DUF4276 family protein</fullName>
    </submittedName>
</protein>
<proteinExistence type="predicted"/>
<gene>
    <name evidence="1" type="ORF">POL68_24115</name>
</gene>
<name>A0ABT5DD40_9BACT</name>
<sequence>MKVLVYVEGPGDRASLEMLFREVRQQGRQSKVSITFHHTGGKDWILRYLGKTVASELKSSPDNYVFALPDLYPMAKYDRTLEVHHSFGELRALLWKRFMEEADREGLPEAVRSHYRIHCLKHDLEVLLLGAPDILKQRLNTDEGIEKQWRKPPEDQNDQKPPKRVVEQLFMKYRRRAYIETTDAPWILERASARELCAACPQNFKPLFHELERLSRGEHLE</sequence>
<dbReference type="EMBL" id="JAQNDM010000002">
    <property type="protein sequence ID" value="MDC0711577.1"/>
    <property type="molecule type" value="Genomic_DNA"/>
</dbReference>
<keyword evidence="2" id="KW-1185">Reference proteome</keyword>
<dbReference type="RefSeq" id="WP_272141554.1">
    <property type="nucleotide sequence ID" value="NZ_JAQNDM010000002.1"/>
</dbReference>
<evidence type="ECO:0000313" key="2">
    <source>
        <dbReference type="Proteomes" id="UP001221838"/>
    </source>
</evidence>
<evidence type="ECO:0000313" key="1">
    <source>
        <dbReference type="EMBL" id="MDC0711577.1"/>
    </source>
</evidence>
<dbReference type="InterPro" id="IPR025455">
    <property type="entry name" value="DUF4276"/>
</dbReference>
<reference evidence="1 2" key="1">
    <citation type="submission" date="2022-11" db="EMBL/GenBank/DDBJ databases">
        <title>Minimal conservation of predation-associated metabolite biosynthetic gene clusters underscores biosynthetic potential of Myxococcota including descriptions for ten novel species: Archangium lansinium sp. nov., Myxococcus landrumus sp. nov., Nannocystis bai.</title>
        <authorList>
            <person name="Ahearne A."/>
            <person name="Stevens C."/>
            <person name="Dowd S."/>
        </authorList>
    </citation>
    <scope>NUCLEOTIDE SEQUENCE [LARGE SCALE GENOMIC DNA]</scope>
    <source>
        <strain evidence="1 2">NCWAL01</strain>
    </source>
</reference>
<accession>A0ABT5DD40</accession>
<comment type="caution">
    <text evidence="1">The sequence shown here is derived from an EMBL/GenBank/DDBJ whole genome shotgun (WGS) entry which is preliminary data.</text>
</comment>
<organism evidence="1 2">
    <name type="scientific">Stigmatella ashevillensis</name>
    <dbReference type="NCBI Taxonomy" id="2995309"/>
    <lineage>
        <taxon>Bacteria</taxon>
        <taxon>Pseudomonadati</taxon>
        <taxon>Myxococcota</taxon>
        <taxon>Myxococcia</taxon>
        <taxon>Myxococcales</taxon>
        <taxon>Cystobacterineae</taxon>
        <taxon>Archangiaceae</taxon>
        <taxon>Stigmatella</taxon>
    </lineage>
</organism>